<protein>
    <recommendedName>
        <fullName evidence="4">T9SS C-terminal target domain-containing protein</fullName>
    </recommendedName>
</protein>
<evidence type="ECO:0000256" key="1">
    <source>
        <dbReference type="SAM" id="SignalP"/>
    </source>
</evidence>
<accession>A0ABW5LLC0</accession>
<sequence>MKKLLLIFSLMCATVLFGNNGNDESLIVRRNGNIITVVDFKDGDKVKLFELKTGKIITYKTKRGIFDLSQLPAGKYLLIDKDGRKVVVDKLIDPEFFAK</sequence>
<keyword evidence="3" id="KW-1185">Reference proteome</keyword>
<dbReference type="RefSeq" id="WP_378295163.1">
    <property type="nucleotide sequence ID" value="NZ_JBHULE010000035.1"/>
</dbReference>
<feature type="chain" id="PRO_5045498100" description="T9SS C-terminal target domain-containing protein" evidence="1">
    <location>
        <begin position="19"/>
        <end position="99"/>
    </location>
</feature>
<keyword evidence="1" id="KW-0732">Signal</keyword>
<evidence type="ECO:0000313" key="3">
    <source>
        <dbReference type="Proteomes" id="UP001597319"/>
    </source>
</evidence>
<feature type="signal peptide" evidence="1">
    <location>
        <begin position="1"/>
        <end position="18"/>
    </location>
</feature>
<name>A0ABW5LLC0_9FLAO</name>
<reference evidence="3" key="1">
    <citation type="journal article" date="2019" name="Int. J. Syst. Evol. Microbiol.">
        <title>The Global Catalogue of Microorganisms (GCM) 10K type strain sequencing project: providing services to taxonomists for standard genome sequencing and annotation.</title>
        <authorList>
            <consortium name="The Broad Institute Genomics Platform"/>
            <consortium name="The Broad Institute Genome Sequencing Center for Infectious Disease"/>
            <person name="Wu L."/>
            <person name="Ma J."/>
        </authorList>
    </citation>
    <scope>NUCLEOTIDE SEQUENCE [LARGE SCALE GENOMIC DNA]</scope>
    <source>
        <strain evidence="3">KCTC 52274</strain>
    </source>
</reference>
<organism evidence="2 3">
    <name type="scientific">Aquimarina rubra</name>
    <dbReference type="NCBI Taxonomy" id="1920033"/>
    <lineage>
        <taxon>Bacteria</taxon>
        <taxon>Pseudomonadati</taxon>
        <taxon>Bacteroidota</taxon>
        <taxon>Flavobacteriia</taxon>
        <taxon>Flavobacteriales</taxon>
        <taxon>Flavobacteriaceae</taxon>
        <taxon>Aquimarina</taxon>
    </lineage>
</organism>
<evidence type="ECO:0000313" key="2">
    <source>
        <dbReference type="EMBL" id="MFD2565344.1"/>
    </source>
</evidence>
<comment type="caution">
    <text evidence="2">The sequence shown here is derived from an EMBL/GenBank/DDBJ whole genome shotgun (WGS) entry which is preliminary data.</text>
</comment>
<gene>
    <name evidence="2" type="ORF">ACFSR1_21885</name>
</gene>
<dbReference type="EMBL" id="JBHULE010000035">
    <property type="protein sequence ID" value="MFD2565344.1"/>
    <property type="molecule type" value="Genomic_DNA"/>
</dbReference>
<dbReference type="Proteomes" id="UP001597319">
    <property type="component" value="Unassembled WGS sequence"/>
</dbReference>
<proteinExistence type="predicted"/>
<evidence type="ECO:0008006" key="4">
    <source>
        <dbReference type="Google" id="ProtNLM"/>
    </source>
</evidence>